<dbReference type="AlphaFoldDB" id="A0A8C9GUS1"/>
<reference evidence="2" key="1">
    <citation type="submission" date="2025-05" db="UniProtKB">
        <authorList>
            <consortium name="Ensembl"/>
        </authorList>
    </citation>
    <scope>IDENTIFICATION</scope>
</reference>
<keyword evidence="3" id="KW-1185">Reference proteome</keyword>
<feature type="compositionally biased region" description="Polar residues" evidence="1">
    <location>
        <begin position="98"/>
        <end position="110"/>
    </location>
</feature>
<dbReference type="Proteomes" id="UP000694416">
    <property type="component" value="Unplaced"/>
</dbReference>
<proteinExistence type="predicted"/>
<protein>
    <submittedName>
        <fullName evidence="2">Uncharacterized protein</fullName>
    </submittedName>
</protein>
<evidence type="ECO:0000256" key="1">
    <source>
        <dbReference type="SAM" id="MobiDB-lite"/>
    </source>
</evidence>
<dbReference type="Ensembl" id="ENSPTET00000014290.1">
    <property type="protein sequence ID" value="ENSPTEP00000009403.1"/>
    <property type="gene ID" value="ENSPTEG00000010665.1"/>
</dbReference>
<dbReference type="Ensembl" id="ENSPTET00000014360.1">
    <property type="protein sequence ID" value="ENSPTEP00000009453.1"/>
    <property type="gene ID" value="ENSPTEG00000010717.1"/>
</dbReference>
<name>A0A8C9GUS1_9PRIM</name>
<dbReference type="Pfam" id="PF15832">
    <property type="entry name" value="FAM27"/>
    <property type="match status" value="1"/>
</dbReference>
<accession>A0A8C9GUS1</accession>
<evidence type="ECO:0000313" key="3">
    <source>
        <dbReference type="Proteomes" id="UP000694416"/>
    </source>
</evidence>
<evidence type="ECO:0000313" key="2">
    <source>
        <dbReference type="Ensembl" id="ENSPTEP00000009403.1"/>
    </source>
</evidence>
<feature type="region of interest" description="Disordered" evidence="1">
    <location>
        <begin position="1"/>
        <end position="112"/>
    </location>
</feature>
<feature type="compositionally biased region" description="Basic and acidic residues" evidence="1">
    <location>
        <begin position="66"/>
        <end position="97"/>
    </location>
</feature>
<dbReference type="InterPro" id="IPR031672">
    <property type="entry name" value="FAM27D/FAM27E"/>
</dbReference>
<sequence>MGLFQLLREPQISSRGRGLHKPKVEPPQKHLTSGHMTQAQTRREAHQRQAHRQGIAFWHTGYFPPEDTHTHTHTTTDRERGRKSQRVKDRERRENGRHTNTYTQRQSYSRGITGARLLGRLTRTASRRA</sequence>
<organism evidence="2 3">
    <name type="scientific">Piliocolobus tephrosceles</name>
    <name type="common">Ugandan red Colobus</name>
    <dbReference type="NCBI Taxonomy" id="591936"/>
    <lineage>
        <taxon>Eukaryota</taxon>
        <taxon>Metazoa</taxon>
        <taxon>Chordata</taxon>
        <taxon>Craniata</taxon>
        <taxon>Vertebrata</taxon>
        <taxon>Euteleostomi</taxon>
        <taxon>Mammalia</taxon>
        <taxon>Eutheria</taxon>
        <taxon>Euarchontoglires</taxon>
        <taxon>Primates</taxon>
        <taxon>Haplorrhini</taxon>
        <taxon>Catarrhini</taxon>
        <taxon>Cercopithecidae</taxon>
        <taxon>Colobinae</taxon>
        <taxon>Piliocolobus</taxon>
    </lineage>
</organism>